<dbReference type="Gene3D" id="1.10.10.10">
    <property type="entry name" value="Winged helix-like DNA-binding domain superfamily/Winged helix DNA-binding domain"/>
    <property type="match status" value="1"/>
</dbReference>
<dbReference type="SMART" id="SM00346">
    <property type="entry name" value="HTH_ICLR"/>
    <property type="match status" value="1"/>
</dbReference>
<feature type="domain" description="HTH iclR-type" evidence="2">
    <location>
        <begin position="24"/>
        <end position="86"/>
    </location>
</feature>
<name>A0ABN2C1E5_9ACTN</name>
<comment type="caution">
    <text evidence="3">The sequence shown here is derived from an EMBL/GenBank/DDBJ whole genome shotgun (WGS) entry which is preliminary data.</text>
</comment>
<evidence type="ECO:0000313" key="3">
    <source>
        <dbReference type="EMBL" id="GAA1549584.1"/>
    </source>
</evidence>
<organism evidence="3 4">
    <name type="scientific">Nocardioides humi</name>
    <dbReference type="NCBI Taxonomy" id="449461"/>
    <lineage>
        <taxon>Bacteria</taxon>
        <taxon>Bacillati</taxon>
        <taxon>Actinomycetota</taxon>
        <taxon>Actinomycetes</taxon>
        <taxon>Propionibacteriales</taxon>
        <taxon>Nocardioidaceae</taxon>
        <taxon>Nocardioides</taxon>
    </lineage>
</organism>
<dbReference type="RefSeq" id="WP_219996106.1">
    <property type="nucleotide sequence ID" value="NZ_BAAAOR010000055.1"/>
</dbReference>
<feature type="region of interest" description="Disordered" evidence="1">
    <location>
        <begin position="1"/>
        <end position="22"/>
    </location>
</feature>
<gene>
    <name evidence="3" type="ORF">GCM10009788_59270</name>
</gene>
<dbReference type="PANTHER" id="PTHR30136:SF24">
    <property type="entry name" value="HTH-TYPE TRANSCRIPTIONAL REPRESSOR ALLR"/>
    <property type="match status" value="1"/>
</dbReference>
<dbReference type="InterPro" id="IPR036390">
    <property type="entry name" value="WH_DNA-bd_sf"/>
</dbReference>
<dbReference type="Pfam" id="PF09339">
    <property type="entry name" value="HTH_IclR"/>
    <property type="match status" value="1"/>
</dbReference>
<evidence type="ECO:0000256" key="1">
    <source>
        <dbReference type="SAM" id="MobiDB-lite"/>
    </source>
</evidence>
<accession>A0ABN2C1E5</accession>
<dbReference type="PANTHER" id="PTHR30136">
    <property type="entry name" value="HELIX-TURN-HELIX TRANSCRIPTIONAL REGULATOR, ICLR FAMILY"/>
    <property type="match status" value="1"/>
</dbReference>
<dbReference type="InterPro" id="IPR050707">
    <property type="entry name" value="HTH_MetabolicPath_Reg"/>
</dbReference>
<evidence type="ECO:0000313" key="4">
    <source>
        <dbReference type="Proteomes" id="UP001500842"/>
    </source>
</evidence>
<dbReference type="SUPFAM" id="SSF46785">
    <property type="entry name" value="Winged helix' DNA-binding domain"/>
    <property type="match status" value="1"/>
</dbReference>
<dbReference type="InterPro" id="IPR036388">
    <property type="entry name" value="WH-like_DNA-bd_sf"/>
</dbReference>
<dbReference type="InterPro" id="IPR005471">
    <property type="entry name" value="Tscrpt_reg_IclR_N"/>
</dbReference>
<dbReference type="Proteomes" id="UP001500842">
    <property type="component" value="Unassembled WGS sequence"/>
</dbReference>
<sequence length="107" mass="11250">MSDGTQLTGAGGGRAVTPFRGREPGALDSAFSILEEVARSGAGVSAREIAENLGLPRATAYRLLKHLVQQEYLVRSPDLSGFALGQRVRDLAIAVGPVAETGDDDQR</sequence>
<dbReference type="PROSITE" id="PS51077">
    <property type="entry name" value="HTH_ICLR"/>
    <property type="match status" value="1"/>
</dbReference>
<keyword evidence="4" id="KW-1185">Reference proteome</keyword>
<reference evidence="3 4" key="1">
    <citation type="journal article" date="2019" name="Int. J. Syst. Evol. Microbiol.">
        <title>The Global Catalogue of Microorganisms (GCM) 10K type strain sequencing project: providing services to taxonomists for standard genome sequencing and annotation.</title>
        <authorList>
            <consortium name="The Broad Institute Genomics Platform"/>
            <consortium name="The Broad Institute Genome Sequencing Center for Infectious Disease"/>
            <person name="Wu L."/>
            <person name="Ma J."/>
        </authorList>
    </citation>
    <scope>NUCLEOTIDE SEQUENCE [LARGE SCALE GENOMIC DNA]</scope>
    <source>
        <strain evidence="3 4">JCM 14942</strain>
    </source>
</reference>
<proteinExistence type="predicted"/>
<protein>
    <recommendedName>
        <fullName evidence="2">HTH iclR-type domain-containing protein</fullName>
    </recommendedName>
</protein>
<evidence type="ECO:0000259" key="2">
    <source>
        <dbReference type="PROSITE" id="PS51077"/>
    </source>
</evidence>
<dbReference type="EMBL" id="BAAAOR010000055">
    <property type="protein sequence ID" value="GAA1549584.1"/>
    <property type="molecule type" value="Genomic_DNA"/>
</dbReference>